<reference evidence="2" key="1">
    <citation type="journal article" date="2012" name="MBio">
        <title>Comparative genome analysis of Trichophyton rubrum and related dermatophytes reveals candidate genes involved in infection.</title>
        <authorList>
            <person name="Martinez D.A."/>
            <person name="Oliver B.G."/>
            <person name="Graeser Y."/>
            <person name="Goldberg J.M."/>
            <person name="Li W."/>
            <person name="Martinez-Rossi N.M."/>
            <person name="Monod M."/>
            <person name="Shelest E."/>
            <person name="Barton R.C."/>
            <person name="Birch E."/>
            <person name="Brakhage A.A."/>
            <person name="Chen Z."/>
            <person name="Gurr S.J."/>
            <person name="Heiman D."/>
            <person name="Heitman J."/>
            <person name="Kosti I."/>
            <person name="Rossi A."/>
            <person name="Saif S."/>
            <person name="Samalova M."/>
            <person name="Saunders C.W."/>
            <person name="Shea T."/>
            <person name="Summerbell R.C."/>
            <person name="Xu J."/>
            <person name="Young S."/>
            <person name="Zeng Q."/>
            <person name="Birren B.W."/>
            <person name="Cuomo C.A."/>
            <person name="White T.C."/>
        </authorList>
    </citation>
    <scope>NUCLEOTIDE SEQUENCE [LARGE SCALE GENOMIC DNA]</scope>
    <source>
        <strain evidence="2">ATCC MYA-4605 / CBS 113480</strain>
    </source>
</reference>
<evidence type="ECO:0000313" key="1">
    <source>
        <dbReference type="EMBL" id="EEQ29458.1"/>
    </source>
</evidence>
<dbReference type="HOGENOM" id="CLU_057370_0_0_1"/>
<sequence length="445" mass="50495">MATLRRKAAEGLDKIPSNEGEWRAAIQKYGLQQRTLEDLCKEGRFSASSVPKEAFLTLRCIWPEKKNVEDAMEYITDLEYFFTEDHSHDAANIIGTNLLGLDKLKNLVSIICPSKEPRLSTPPKYSGTLADNLGPFSILVNIFNQLQDKSIHTEVDVQQVGWAPQTRRHFDPMQSPIREHPQSPSRQLFESEDFDMEDVDMDDAGSPAPPLHPVVTAPVELEDEEPPRRTPTETLVTDFMVTFLGGLASLVQPHSSRPLCIANSFETTFQFGPLRNTRQQQGEVQYRARVDGSIPFSTSLSGMLREAAIFEAKRAVRKESDGSIPVLAQQSMEHIAYIWKRHESDQAWKKKKKTYHTFMVAQDHLQFHISIGTYDNKYLEYIFASNSQIVLPFQGPVPFLKIQEFGPFDIANQDGLTLFSNIMLSFILQQLEQTSAKSIFKEALR</sequence>
<dbReference type="OrthoDB" id="4170609at2759"/>
<dbReference type="VEuPathDB" id="FungiDB:MCYG_02277"/>
<dbReference type="RefSeq" id="XP_002849343.1">
    <property type="nucleotide sequence ID" value="XM_002849297.1"/>
</dbReference>
<dbReference type="eggNOG" id="ENOG502SZ7A">
    <property type="taxonomic scope" value="Eukaryota"/>
</dbReference>
<dbReference type="GeneID" id="9226335"/>
<gene>
    <name evidence="1" type="ORF">MCYG_02277</name>
</gene>
<name>C5FFL1_ARTOC</name>
<dbReference type="AlphaFoldDB" id="C5FFL1"/>
<dbReference type="Proteomes" id="UP000002035">
    <property type="component" value="Unassembled WGS sequence"/>
</dbReference>
<proteinExistence type="predicted"/>
<protein>
    <submittedName>
        <fullName evidence="1">Uncharacterized protein</fullName>
    </submittedName>
</protein>
<keyword evidence="2" id="KW-1185">Reference proteome</keyword>
<evidence type="ECO:0000313" key="2">
    <source>
        <dbReference type="Proteomes" id="UP000002035"/>
    </source>
</evidence>
<dbReference type="OMA" id="RCIWPEK"/>
<accession>C5FFL1</accession>
<dbReference type="STRING" id="554155.C5FFL1"/>
<organism evidence="1 2">
    <name type="scientific">Arthroderma otae (strain ATCC MYA-4605 / CBS 113480)</name>
    <name type="common">Microsporum canis</name>
    <dbReference type="NCBI Taxonomy" id="554155"/>
    <lineage>
        <taxon>Eukaryota</taxon>
        <taxon>Fungi</taxon>
        <taxon>Dikarya</taxon>
        <taxon>Ascomycota</taxon>
        <taxon>Pezizomycotina</taxon>
        <taxon>Eurotiomycetes</taxon>
        <taxon>Eurotiomycetidae</taxon>
        <taxon>Onygenales</taxon>
        <taxon>Arthrodermataceae</taxon>
        <taxon>Microsporum</taxon>
    </lineage>
</organism>
<dbReference type="EMBL" id="DS995702">
    <property type="protein sequence ID" value="EEQ29458.1"/>
    <property type="molecule type" value="Genomic_DNA"/>
</dbReference>